<reference evidence="1" key="1">
    <citation type="submission" date="2022-08" db="EMBL/GenBank/DDBJ databases">
        <title>Genome Sequence of Pycnoporus sanguineus.</title>
        <authorList>
            <person name="Buettner E."/>
        </authorList>
    </citation>
    <scope>NUCLEOTIDE SEQUENCE</scope>
    <source>
        <strain evidence="1">CG-C14</strain>
    </source>
</reference>
<keyword evidence="2" id="KW-1185">Reference proteome</keyword>
<organism evidence="1 2">
    <name type="scientific">Trametes sanguinea</name>
    <dbReference type="NCBI Taxonomy" id="158606"/>
    <lineage>
        <taxon>Eukaryota</taxon>
        <taxon>Fungi</taxon>
        <taxon>Dikarya</taxon>
        <taxon>Basidiomycota</taxon>
        <taxon>Agaricomycotina</taxon>
        <taxon>Agaricomycetes</taxon>
        <taxon>Polyporales</taxon>
        <taxon>Polyporaceae</taxon>
        <taxon>Trametes</taxon>
    </lineage>
</organism>
<evidence type="ECO:0000313" key="1">
    <source>
        <dbReference type="EMBL" id="KAJ3013929.1"/>
    </source>
</evidence>
<sequence>MGQPPSDDDFYAIILGSMPASYEPYLSALSATTRATGMMMSPDDLMDGLTEEYERRLLKARGGRGRDGATDVALAANDQGSKKKSKRNIECFNCKKKGHYKSECWAPGGGKEGQGPKGKGKQKENASSAETKENKAEAWYVFTAAAEDDDMYQDLPDLESVPTLDSDLNSVPGSDPDLDPGCALDAKLTNGCTTVTGAMLAQDRSVKDEVILFDSGASRHMSPHRHKFVSYETIPPKPIHAADSHVFRAIGRGDMYITVPNGKGTSRILLRDSLQVQVSPSIKTDVASRTRADPLWLKSLSLEVSTGL</sequence>
<comment type="caution">
    <text evidence="1">The sequence shown here is derived from an EMBL/GenBank/DDBJ whole genome shotgun (WGS) entry which is preliminary data.</text>
</comment>
<gene>
    <name evidence="1" type="ORF">NUW54_g1443</name>
</gene>
<proteinExistence type="predicted"/>
<dbReference type="Proteomes" id="UP001144978">
    <property type="component" value="Unassembled WGS sequence"/>
</dbReference>
<evidence type="ECO:0000313" key="2">
    <source>
        <dbReference type="Proteomes" id="UP001144978"/>
    </source>
</evidence>
<protein>
    <submittedName>
        <fullName evidence="1">Uncharacterized protein</fullName>
    </submittedName>
</protein>
<accession>A0ACC1Q8P8</accession>
<dbReference type="EMBL" id="JANSHE010000239">
    <property type="protein sequence ID" value="KAJ3013929.1"/>
    <property type="molecule type" value="Genomic_DNA"/>
</dbReference>
<name>A0ACC1Q8P8_9APHY</name>